<reference evidence="3" key="1">
    <citation type="journal article" date="2013" name="Science">
        <title>The Amborella genome and the evolution of flowering plants.</title>
        <authorList>
            <consortium name="Amborella Genome Project"/>
        </authorList>
    </citation>
    <scope>NUCLEOTIDE SEQUENCE [LARGE SCALE GENOMIC DNA]</scope>
</reference>
<dbReference type="AlphaFoldDB" id="W1NX20"/>
<sequence>MRGILSKKLTLALGLCRKSVAERRIVDTFELDNLSSSPSEPSSLVHDARQCSTKFSTFNEPSESAISFDNDEGFIDSLKVIPALSNLDEVSSSFLGSSKIHVDVSEPEPPTERIHGGKLRGRLLWMRICLPLLCLSLPVLMVVRLLSLLQNVYLNLKSPQAFRWH</sequence>
<dbReference type="HOGENOM" id="CLU_1613051_0_0_1"/>
<protein>
    <submittedName>
        <fullName evidence="2">Uncharacterized protein</fullName>
    </submittedName>
</protein>
<name>W1NX20_AMBTC</name>
<dbReference type="EMBL" id="KI394979">
    <property type="protein sequence ID" value="ERM99840.1"/>
    <property type="molecule type" value="Genomic_DNA"/>
</dbReference>
<proteinExistence type="predicted"/>
<keyword evidence="1" id="KW-1133">Transmembrane helix</keyword>
<dbReference type="Proteomes" id="UP000017836">
    <property type="component" value="Unassembled WGS sequence"/>
</dbReference>
<keyword evidence="1" id="KW-0812">Transmembrane</keyword>
<keyword evidence="3" id="KW-1185">Reference proteome</keyword>
<accession>W1NX20</accession>
<feature type="transmembrane region" description="Helical" evidence="1">
    <location>
        <begin position="128"/>
        <end position="149"/>
    </location>
</feature>
<organism evidence="2 3">
    <name type="scientific">Amborella trichopoda</name>
    <dbReference type="NCBI Taxonomy" id="13333"/>
    <lineage>
        <taxon>Eukaryota</taxon>
        <taxon>Viridiplantae</taxon>
        <taxon>Streptophyta</taxon>
        <taxon>Embryophyta</taxon>
        <taxon>Tracheophyta</taxon>
        <taxon>Spermatophyta</taxon>
        <taxon>Magnoliopsida</taxon>
        <taxon>Amborellales</taxon>
        <taxon>Amborellaceae</taxon>
        <taxon>Amborella</taxon>
    </lineage>
</organism>
<keyword evidence="1" id="KW-0472">Membrane</keyword>
<evidence type="ECO:0000313" key="2">
    <source>
        <dbReference type="EMBL" id="ERM99840.1"/>
    </source>
</evidence>
<evidence type="ECO:0000313" key="3">
    <source>
        <dbReference type="Proteomes" id="UP000017836"/>
    </source>
</evidence>
<dbReference type="Gramene" id="ERM99840">
    <property type="protein sequence ID" value="ERM99840"/>
    <property type="gene ID" value="AMTR_s00098p00096250"/>
</dbReference>
<gene>
    <name evidence="2" type="ORF">AMTR_s00098p00096250</name>
</gene>
<evidence type="ECO:0000256" key="1">
    <source>
        <dbReference type="SAM" id="Phobius"/>
    </source>
</evidence>